<dbReference type="EMBL" id="MF509607">
    <property type="protein sequence ID" value="AWC68027.1"/>
    <property type="molecule type" value="mRNA"/>
</dbReference>
<dbReference type="AlphaFoldDB" id="A0A343WH03"/>
<dbReference type="InterPro" id="IPR036682">
    <property type="entry name" value="OS_D_A10/PebIII_sf"/>
</dbReference>
<accession>A0A343WH03</accession>
<dbReference type="Pfam" id="PF03392">
    <property type="entry name" value="OS-D"/>
    <property type="match status" value="1"/>
</dbReference>
<dbReference type="InterPro" id="IPR005055">
    <property type="entry name" value="A10/PebIII"/>
</dbReference>
<reference evidence="1" key="1">
    <citation type="submission" date="2017-07" db="EMBL/GenBank/DDBJ databases">
        <authorList>
            <person name="Sun Z.S."/>
            <person name="Albrecht U."/>
            <person name="Echele G."/>
            <person name="Lee C.C."/>
        </authorList>
    </citation>
    <scope>NUCLEOTIDE SEQUENCE</scope>
</reference>
<dbReference type="PANTHER" id="PTHR11257:SF13">
    <property type="entry name" value="GEO07322P1"/>
    <property type="match status" value="1"/>
</dbReference>
<dbReference type="PANTHER" id="PTHR11257">
    <property type="entry name" value="CHEMOSENSORY PROTEIN-RELATED"/>
    <property type="match status" value="1"/>
</dbReference>
<name>A0A343WH03_MATON</name>
<dbReference type="SUPFAM" id="SSF100910">
    <property type="entry name" value="Chemosensory protein Csp2"/>
    <property type="match status" value="1"/>
</dbReference>
<gene>
    <name evidence="1" type="primary">CSP26</name>
</gene>
<dbReference type="Gene3D" id="1.10.2080.10">
    <property type="entry name" value="Insect odorant-binding protein A10/Ejaculatory bulb-specific protein 3"/>
    <property type="match status" value="1"/>
</dbReference>
<proteinExistence type="evidence at transcript level"/>
<evidence type="ECO:0000313" key="1">
    <source>
        <dbReference type="EMBL" id="AWC68027.1"/>
    </source>
</evidence>
<sequence length="111" mass="13076">MRSEMRVVLVTCVMLSVTHAYYVRYLNVTAATLLTNRRLLQCYVRCFVDEGPCPPQAREIKRLLPDLMASSCSKCDIRLRQVFERCRELMKYNYPKKWSKMFTTNTIPNSL</sequence>
<organism evidence="1">
    <name type="scientific">Matsumurasca onukii</name>
    <name type="common">Tea green leafhopper</name>
    <name type="synonym">Empoasca onukii</name>
    <dbReference type="NCBI Taxonomy" id="2912585"/>
    <lineage>
        <taxon>Eukaryota</taxon>
        <taxon>Metazoa</taxon>
        <taxon>Ecdysozoa</taxon>
        <taxon>Arthropoda</taxon>
        <taxon>Hexapoda</taxon>
        <taxon>Insecta</taxon>
        <taxon>Pterygota</taxon>
        <taxon>Neoptera</taxon>
        <taxon>Paraneoptera</taxon>
        <taxon>Hemiptera</taxon>
        <taxon>Auchenorrhyncha</taxon>
        <taxon>Membracoidea</taxon>
        <taxon>Cicadellidae</taxon>
        <taxon>Typhlocybinae</taxon>
        <taxon>Empoascini</taxon>
        <taxon>Matsumurasca</taxon>
    </lineage>
</organism>
<protein>
    <submittedName>
        <fullName evidence="1">Chemosensory protein 26</fullName>
    </submittedName>
</protein>